<sequence>MYYLLRSLAEQSCINPKSPTFDYFDEKLVDTDLMKFLGLCPSALSWYLKFVSALSISTTPFTINSLPPWEQGIDDSMEVLPLRYHDAAKPMALLSVALHLHLFLRNRFVIASSPLSTTCFNTSVFSKQFSLVTLKQSNSPVTLTIPLYDQVCSIGLTGTCNLTSPSVVHSPHMLMTKAFIRCKI</sequence>
<protein>
    <submittedName>
        <fullName evidence="1">Uncharacterized protein</fullName>
    </submittedName>
</protein>
<evidence type="ECO:0000313" key="1">
    <source>
        <dbReference type="EMBL" id="RRT63274.1"/>
    </source>
</evidence>
<organism evidence="1 2">
    <name type="scientific">Ensete ventricosum</name>
    <name type="common">Abyssinian banana</name>
    <name type="synonym">Musa ensete</name>
    <dbReference type="NCBI Taxonomy" id="4639"/>
    <lineage>
        <taxon>Eukaryota</taxon>
        <taxon>Viridiplantae</taxon>
        <taxon>Streptophyta</taxon>
        <taxon>Embryophyta</taxon>
        <taxon>Tracheophyta</taxon>
        <taxon>Spermatophyta</taxon>
        <taxon>Magnoliopsida</taxon>
        <taxon>Liliopsida</taxon>
        <taxon>Zingiberales</taxon>
        <taxon>Musaceae</taxon>
        <taxon>Ensete</taxon>
    </lineage>
</organism>
<dbReference type="EMBL" id="AMZH03006658">
    <property type="protein sequence ID" value="RRT63274.1"/>
    <property type="molecule type" value="Genomic_DNA"/>
</dbReference>
<dbReference type="Proteomes" id="UP000287651">
    <property type="component" value="Unassembled WGS sequence"/>
</dbReference>
<accession>A0A426ZHA5</accession>
<gene>
    <name evidence="1" type="ORF">B296_00001557</name>
</gene>
<dbReference type="AlphaFoldDB" id="A0A426ZHA5"/>
<reference evidence="1 2" key="1">
    <citation type="journal article" date="2014" name="Agronomy (Basel)">
        <title>A Draft Genome Sequence for Ensete ventricosum, the Drought-Tolerant Tree Against Hunger.</title>
        <authorList>
            <person name="Harrison J."/>
            <person name="Moore K.A."/>
            <person name="Paszkiewicz K."/>
            <person name="Jones T."/>
            <person name="Grant M."/>
            <person name="Ambacheew D."/>
            <person name="Muzemil S."/>
            <person name="Studholme D.J."/>
        </authorList>
    </citation>
    <scope>NUCLEOTIDE SEQUENCE [LARGE SCALE GENOMIC DNA]</scope>
</reference>
<comment type="caution">
    <text evidence="1">The sequence shown here is derived from an EMBL/GenBank/DDBJ whole genome shotgun (WGS) entry which is preliminary data.</text>
</comment>
<evidence type="ECO:0000313" key="2">
    <source>
        <dbReference type="Proteomes" id="UP000287651"/>
    </source>
</evidence>
<name>A0A426ZHA5_ENSVE</name>
<proteinExistence type="predicted"/>